<evidence type="ECO:0000256" key="1">
    <source>
        <dbReference type="SAM" id="MobiDB-lite"/>
    </source>
</evidence>
<keyword evidence="4" id="KW-1185">Reference proteome</keyword>
<dbReference type="SMART" id="SM00220">
    <property type="entry name" value="S_TKc"/>
    <property type="match status" value="1"/>
</dbReference>
<reference evidence="4" key="1">
    <citation type="journal article" date="2016" name="Nat. Commun.">
        <title>The Gonium pectorale genome demonstrates co-option of cell cycle regulation during the evolution of multicellularity.</title>
        <authorList>
            <person name="Hanschen E.R."/>
            <person name="Marriage T.N."/>
            <person name="Ferris P.J."/>
            <person name="Hamaji T."/>
            <person name="Toyoda A."/>
            <person name="Fujiyama A."/>
            <person name="Neme R."/>
            <person name="Noguchi H."/>
            <person name="Minakuchi Y."/>
            <person name="Suzuki M."/>
            <person name="Kawai-Toyooka H."/>
            <person name="Smith D.R."/>
            <person name="Sparks H."/>
            <person name="Anderson J."/>
            <person name="Bakaric R."/>
            <person name="Luria V."/>
            <person name="Karger A."/>
            <person name="Kirschner M.W."/>
            <person name="Durand P.M."/>
            <person name="Michod R.E."/>
            <person name="Nozaki H."/>
            <person name="Olson B.J."/>
        </authorList>
    </citation>
    <scope>NUCLEOTIDE SEQUENCE [LARGE SCALE GENOMIC DNA]</scope>
    <source>
        <strain evidence="4">NIES-2863</strain>
    </source>
</reference>
<dbReference type="GO" id="GO:0005524">
    <property type="term" value="F:ATP binding"/>
    <property type="evidence" value="ECO:0007669"/>
    <property type="project" value="InterPro"/>
</dbReference>
<feature type="domain" description="Protein kinase" evidence="2">
    <location>
        <begin position="1"/>
        <end position="179"/>
    </location>
</feature>
<dbReference type="PANTHER" id="PTHR24347">
    <property type="entry name" value="SERINE/THREONINE-PROTEIN KINASE"/>
    <property type="match status" value="1"/>
</dbReference>
<evidence type="ECO:0000313" key="3">
    <source>
        <dbReference type="EMBL" id="KXZ51123.1"/>
    </source>
</evidence>
<dbReference type="SUPFAM" id="SSF56112">
    <property type="entry name" value="Protein kinase-like (PK-like)"/>
    <property type="match status" value="1"/>
</dbReference>
<proteinExistence type="predicted"/>
<dbReference type="GO" id="GO:0004672">
    <property type="term" value="F:protein kinase activity"/>
    <property type="evidence" value="ECO:0007669"/>
    <property type="project" value="InterPro"/>
</dbReference>
<accession>A0A150GMQ3</accession>
<dbReference type="STRING" id="33097.A0A150GMQ3"/>
<dbReference type="Pfam" id="PF00069">
    <property type="entry name" value="Pkinase"/>
    <property type="match status" value="1"/>
</dbReference>
<sequence>MGCNTSKQQGYDSQDSQEVPSQDDHKKSAALRAEALRVADEIYGASCKVLTAYHRVTNKKVAVKTIPKDIKPENLMFDSEGASGVLKVLDFGSSVFVQPNETVRNAFGTVRYASPEMANDVCGQKADIWSAGVVMYILLCGRAPFLRANDVDTLNLIKGGPRVKFSGERWACISQSRMI</sequence>
<dbReference type="InterPro" id="IPR011009">
    <property type="entry name" value="Kinase-like_dom_sf"/>
</dbReference>
<organism evidence="3 4">
    <name type="scientific">Gonium pectorale</name>
    <name type="common">Green alga</name>
    <dbReference type="NCBI Taxonomy" id="33097"/>
    <lineage>
        <taxon>Eukaryota</taxon>
        <taxon>Viridiplantae</taxon>
        <taxon>Chlorophyta</taxon>
        <taxon>core chlorophytes</taxon>
        <taxon>Chlorophyceae</taxon>
        <taxon>CS clade</taxon>
        <taxon>Chlamydomonadales</taxon>
        <taxon>Volvocaceae</taxon>
        <taxon>Gonium</taxon>
    </lineage>
</organism>
<feature type="region of interest" description="Disordered" evidence="1">
    <location>
        <begin position="1"/>
        <end position="27"/>
    </location>
</feature>
<dbReference type="Proteomes" id="UP000075714">
    <property type="component" value="Unassembled WGS sequence"/>
</dbReference>
<dbReference type="Gene3D" id="1.10.510.10">
    <property type="entry name" value="Transferase(Phosphotransferase) domain 1"/>
    <property type="match status" value="1"/>
</dbReference>
<dbReference type="PROSITE" id="PS50011">
    <property type="entry name" value="PROTEIN_KINASE_DOM"/>
    <property type="match status" value="1"/>
</dbReference>
<comment type="caution">
    <text evidence="3">The sequence shown here is derived from an EMBL/GenBank/DDBJ whole genome shotgun (WGS) entry which is preliminary data.</text>
</comment>
<name>A0A150GMQ3_GONPE</name>
<dbReference type="InterPro" id="IPR000719">
    <property type="entry name" value="Prot_kinase_dom"/>
</dbReference>
<dbReference type="OrthoDB" id="40902at2759"/>
<evidence type="ECO:0000259" key="2">
    <source>
        <dbReference type="PROSITE" id="PS50011"/>
    </source>
</evidence>
<protein>
    <recommendedName>
        <fullName evidence="2">Protein kinase domain-containing protein</fullName>
    </recommendedName>
</protein>
<feature type="compositionally biased region" description="Polar residues" evidence="1">
    <location>
        <begin position="1"/>
        <end position="20"/>
    </location>
</feature>
<gene>
    <name evidence="3" type="ORF">GPECTOR_13g610</name>
</gene>
<evidence type="ECO:0000313" key="4">
    <source>
        <dbReference type="Proteomes" id="UP000075714"/>
    </source>
</evidence>
<dbReference type="AlphaFoldDB" id="A0A150GMQ3"/>
<dbReference type="EMBL" id="LSYV01000014">
    <property type="protein sequence ID" value="KXZ51123.1"/>
    <property type="molecule type" value="Genomic_DNA"/>
</dbReference>